<dbReference type="InterPro" id="IPR025444">
    <property type="entry name" value="Monooxy_af470"/>
</dbReference>
<sequence>MKEIFKGRYTVQSDEPFVLFLIGLRVNKLWAVHKWLPVARAMFPMMTELYTNEEIGFLDSEVIMYWRGLGVVQYWKSFEHLERYAHMEKHLKAWQDFHRKVGLNSDVVGIWHETYLIEPGKFEALYGNMPHFGLGKALKDQHMPTSGSRHETAYSRVHGQGKEPKEQ</sequence>
<protein>
    <submittedName>
        <fullName evidence="2">DUF4188 domain-containing protein</fullName>
    </submittedName>
</protein>
<evidence type="ECO:0000313" key="3">
    <source>
        <dbReference type="Proteomes" id="UP000602284"/>
    </source>
</evidence>
<keyword evidence="3" id="KW-1185">Reference proteome</keyword>
<proteinExistence type="predicted"/>
<evidence type="ECO:0000256" key="1">
    <source>
        <dbReference type="SAM" id="MobiDB-lite"/>
    </source>
</evidence>
<dbReference type="Pfam" id="PF13826">
    <property type="entry name" value="Monooxy_af470-like"/>
    <property type="match status" value="1"/>
</dbReference>
<comment type="caution">
    <text evidence="2">The sequence shown here is derived from an EMBL/GenBank/DDBJ whole genome shotgun (WGS) entry which is preliminary data.</text>
</comment>
<feature type="region of interest" description="Disordered" evidence="1">
    <location>
        <begin position="140"/>
        <end position="167"/>
    </location>
</feature>
<gene>
    <name evidence="2" type="ORF">JJB07_16485</name>
</gene>
<reference evidence="2 3" key="1">
    <citation type="submission" date="2021-01" db="EMBL/GenBank/DDBJ databases">
        <title>Tumebacillus sp. strain ITR2 16S ribosomal RNA gene Genome sequencing and assembly.</title>
        <authorList>
            <person name="Kang M."/>
        </authorList>
    </citation>
    <scope>NUCLEOTIDE SEQUENCE [LARGE SCALE GENOMIC DNA]</scope>
    <source>
        <strain evidence="2 3">ITR2</strain>
    </source>
</reference>
<organism evidence="2 3">
    <name type="scientific">Tumebacillus amylolyticus</name>
    <dbReference type="NCBI Taxonomy" id="2801339"/>
    <lineage>
        <taxon>Bacteria</taxon>
        <taxon>Bacillati</taxon>
        <taxon>Bacillota</taxon>
        <taxon>Bacilli</taxon>
        <taxon>Bacillales</taxon>
        <taxon>Alicyclobacillaceae</taxon>
        <taxon>Tumebacillus</taxon>
    </lineage>
</organism>
<dbReference type="Proteomes" id="UP000602284">
    <property type="component" value="Unassembled WGS sequence"/>
</dbReference>
<dbReference type="EMBL" id="JAEQNB010000005">
    <property type="protein sequence ID" value="MBL0388212.1"/>
    <property type="molecule type" value="Genomic_DNA"/>
</dbReference>
<name>A0ABS1JD53_9BACL</name>
<accession>A0ABS1JD53</accession>
<feature type="compositionally biased region" description="Basic and acidic residues" evidence="1">
    <location>
        <begin position="140"/>
        <end position="153"/>
    </location>
</feature>
<dbReference type="RefSeq" id="WP_201636963.1">
    <property type="nucleotide sequence ID" value="NZ_JAEQNB010000005.1"/>
</dbReference>
<evidence type="ECO:0000313" key="2">
    <source>
        <dbReference type="EMBL" id="MBL0388212.1"/>
    </source>
</evidence>